<comment type="caution">
    <text evidence="1">The sequence shown here is derived from an EMBL/GenBank/DDBJ whole genome shotgun (WGS) entry which is preliminary data.</text>
</comment>
<evidence type="ECO:0000313" key="2">
    <source>
        <dbReference type="Proteomes" id="UP001234297"/>
    </source>
</evidence>
<protein>
    <submittedName>
        <fullName evidence="1">Uncharacterized protein</fullName>
    </submittedName>
</protein>
<proteinExistence type="predicted"/>
<reference evidence="1 2" key="1">
    <citation type="journal article" date="2022" name="Hortic Res">
        <title>A haplotype resolved chromosomal level avocado genome allows analysis of novel avocado genes.</title>
        <authorList>
            <person name="Nath O."/>
            <person name="Fletcher S.J."/>
            <person name="Hayward A."/>
            <person name="Shaw L.M."/>
            <person name="Masouleh A.K."/>
            <person name="Furtado A."/>
            <person name="Henry R.J."/>
            <person name="Mitter N."/>
        </authorList>
    </citation>
    <scope>NUCLEOTIDE SEQUENCE [LARGE SCALE GENOMIC DNA]</scope>
    <source>
        <strain evidence="2">cv. Hass</strain>
    </source>
</reference>
<keyword evidence="2" id="KW-1185">Reference proteome</keyword>
<name>A0ACC2K9U7_PERAE</name>
<dbReference type="Proteomes" id="UP001234297">
    <property type="component" value="Chromosome 4"/>
</dbReference>
<organism evidence="1 2">
    <name type="scientific">Persea americana</name>
    <name type="common">Avocado</name>
    <dbReference type="NCBI Taxonomy" id="3435"/>
    <lineage>
        <taxon>Eukaryota</taxon>
        <taxon>Viridiplantae</taxon>
        <taxon>Streptophyta</taxon>
        <taxon>Embryophyta</taxon>
        <taxon>Tracheophyta</taxon>
        <taxon>Spermatophyta</taxon>
        <taxon>Magnoliopsida</taxon>
        <taxon>Magnoliidae</taxon>
        <taxon>Laurales</taxon>
        <taxon>Lauraceae</taxon>
        <taxon>Persea</taxon>
    </lineage>
</organism>
<evidence type="ECO:0000313" key="1">
    <source>
        <dbReference type="EMBL" id="KAJ8617870.1"/>
    </source>
</evidence>
<gene>
    <name evidence="1" type="ORF">MRB53_014056</name>
</gene>
<accession>A0ACC2K9U7</accession>
<dbReference type="EMBL" id="CM056812">
    <property type="protein sequence ID" value="KAJ8617870.1"/>
    <property type="molecule type" value="Genomic_DNA"/>
</dbReference>
<sequence length="625" mass="70261">MKSSYRCSTDGHEVISGRRAEHGRKLSRNSNDAAYMLGHSKRFNQARKENSCSILQDVQKNVRNTCILGEKSAKSLNQAWKENSRSILQEVQKNVTNACIQGGKRSNPIHVQMGIGTQEAALLLNHKSFSTGAVLPSPVISSFRQNCTSKEVKDVCNNEQGDQTNGLILNESPQRVSQERFHGDAGPYFLQSGQNGIQKNKLREKSKAKMNQLPKHENFNHLKKLSRANKENLYRHKTEMNLPEPESLEASSKTYFYITDNFDCLPFIPVSSAHLQQNVPYSRLEGPSESLSRSRIAFMDEYCKNIGSQKAEQALHEAYRLQIASDSVQAATGSPLAEFERLLHSASPVIVPAYAPKRSVQLFGHSCDSKSSRAGGLVSEVVKENHAAEQLPYPISLDMKCIEVVRTKPFERSSVPILFDPTKNRRSSDVLGSNSHTSSKHIKLIFEFFETEQPQQRKPLYDKIMELTKTGTSCGQVFGDASKLKCLNLQDLHPASWYSVAWYPLYRIPEGNLRASFLTYHSLGHLSQRCITTADHFGEKAFCVVCPALGLQSYNTQAKCWFNPKKHSYSASKESAPSNTSDILTERLRTLEEAALLFARGYVYKGNVKVANHQPDYEFFLSRKH</sequence>